<dbReference type="STRING" id="1230097.A0A423WYV4"/>
<proteinExistence type="predicted"/>
<accession>A0A423WYV4</accession>
<sequence length="335" mass="37599">MSRLSFATPLPQSSHSEVLEWQFPGKHKQLVLTGTSRAAWYTSFVIPQLNLLLDAGLCVNKSRPKHIFLTHGHSDHTLMTGAFIKRSDPPDIHCPIEMKKALDDFLLAKTLLNAGGHLTADDPEQVNADPIDELDASEETTAPPITPVKKRHWTLTHDTYGVQAGDVVPLRRTVDYTAEVFNCDHTVPCVGYVFKVNSQKLKEEYKGKKGPELKQLRESGVEITAPHAAPVFAFLGDTTAATLAAEPQWLKDGIPVVITECSFLYEEHRRQAAKTKHTIWADLEKVVRKWPKTTFILCHFSLRYSDDDIRRFFADLQDPPSNIVIWVDGDPEVKG</sequence>
<dbReference type="Proteomes" id="UP000285146">
    <property type="component" value="Unassembled WGS sequence"/>
</dbReference>
<comment type="caution">
    <text evidence="2">The sequence shown here is derived from an EMBL/GenBank/DDBJ whole genome shotgun (WGS) entry which is preliminary data.</text>
</comment>
<gene>
    <name evidence="2" type="ORF">VPNG_06177</name>
</gene>
<dbReference type="PANTHER" id="PTHR46504:SF2">
    <property type="entry name" value="TRNASE Z TRZ1"/>
    <property type="match status" value="1"/>
</dbReference>
<dbReference type="Pfam" id="PF00753">
    <property type="entry name" value="Lactamase_B"/>
    <property type="match status" value="1"/>
</dbReference>
<dbReference type="PANTHER" id="PTHR46504">
    <property type="entry name" value="TRNASE Z TRZ1"/>
    <property type="match status" value="1"/>
</dbReference>
<dbReference type="InterPro" id="IPR001279">
    <property type="entry name" value="Metallo-B-lactamas"/>
</dbReference>
<evidence type="ECO:0000259" key="1">
    <source>
        <dbReference type="Pfam" id="PF00753"/>
    </source>
</evidence>
<evidence type="ECO:0000313" key="3">
    <source>
        <dbReference type="Proteomes" id="UP000285146"/>
    </source>
</evidence>
<dbReference type="InParanoid" id="A0A423WYV4"/>
<dbReference type="AlphaFoldDB" id="A0A423WYV4"/>
<keyword evidence="3" id="KW-1185">Reference proteome</keyword>
<feature type="domain" description="Metallo-beta-lactamase" evidence="1">
    <location>
        <begin position="61"/>
        <end position="136"/>
    </location>
</feature>
<reference evidence="2 3" key="1">
    <citation type="submission" date="2015-09" db="EMBL/GenBank/DDBJ databases">
        <title>Host preference determinants of Valsa canker pathogens revealed by comparative genomics.</title>
        <authorList>
            <person name="Yin Z."/>
            <person name="Huang L."/>
        </authorList>
    </citation>
    <scope>NUCLEOTIDE SEQUENCE [LARGE SCALE GENOMIC DNA]</scope>
    <source>
        <strain evidence="2 3">SXYLt</strain>
    </source>
</reference>
<evidence type="ECO:0000313" key="2">
    <source>
        <dbReference type="EMBL" id="ROW08638.1"/>
    </source>
</evidence>
<protein>
    <recommendedName>
        <fullName evidence="1">Metallo-beta-lactamase domain-containing protein</fullName>
    </recommendedName>
</protein>
<dbReference type="EMBL" id="LKEB01000034">
    <property type="protein sequence ID" value="ROW08638.1"/>
    <property type="molecule type" value="Genomic_DNA"/>
</dbReference>
<dbReference type="SUPFAM" id="SSF56281">
    <property type="entry name" value="Metallo-hydrolase/oxidoreductase"/>
    <property type="match status" value="1"/>
</dbReference>
<dbReference type="Gene3D" id="3.60.15.10">
    <property type="entry name" value="Ribonuclease Z/Hydroxyacylglutathione hydrolase-like"/>
    <property type="match status" value="1"/>
</dbReference>
<dbReference type="OrthoDB" id="527344at2759"/>
<organism evidence="2 3">
    <name type="scientific">Cytospora leucostoma</name>
    <dbReference type="NCBI Taxonomy" id="1230097"/>
    <lineage>
        <taxon>Eukaryota</taxon>
        <taxon>Fungi</taxon>
        <taxon>Dikarya</taxon>
        <taxon>Ascomycota</taxon>
        <taxon>Pezizomycotina</taxon>
        <taxon>Sordariomycetes</taxon>
        <taxon>Sordariomycetidae</taxon>
        <taxon>Diaporthales</taxon>
        <taxon>Cytosporaceae</taxon>
        <taxon>Cytospora</taxon>
    </lineage>
</organism>
<name>A0A423WYV4_9PEZI</name>
<dbReference type="InterPro" id="IPR036866">
    <property type="entry name" value="RibonucZ/Hydroxyglut_hydro"/>
</dbReference>